<gene>
    <name evidence="1" type="ORF">CUC44_12330</name>
</gene>
<evidence type="ECO:0000313" key="1">
    <source>
        <dbReference type="EMBL" id="PJC92867.1"/>
    </source>
</evidence>
<keyword evidence="2" id="KW-1185">Reference proteome</keyword>
<dbReference type="EMBL" id="PGCP01000018">
    <property type="protein sequence ID" value="PJC92867.1"/>
    <property type="molecule type" value="Genomic_DNA"/>
</dbReference>
<comment type="caution">
    <text evidence="1">The sequence shown here is derived from an EMBL/GenBank/DDBJ whole genome shotgun (WGS) entry which is preliminary data.</text>
</comment>
<dbReference type="RefSeq" id="WP_100860223.1">
    <property type="nucleotide sequence ID" value="NZ_PGCP01000018.1"/>
</dbReference>
<reference evidence="1 2" key="1">
    <citation type="submission" date="2017-11" db="EMBL/GenBank/DDBJ databases">
        <title>Draft genome sequence of environmental isolate Aeromonas lusitania sp. nov. MDC 2473.</title>
        <authorList>
            <person name="Colston S.M."/>
            <person name="Navarro A."/>
            <person name="Martinez-Murcia A.J."/>
            <person name="Graf J."/>
        </authorList>
    </citation>
    <scope>NUCLEOTIDE SEQUENCE [LARGE SCALE GENOMIC DNA]</scope>
    <source>
        <strain evidence="1 2">MDC 2473</strain>
    </source>
</reference>
<dbReference type="AlphaFoldDB" id="A0A2M8H8H4"/>
<dbReference type="OrthoDB" id="6506268at2"/>
<dbReference type="Proteomes" id="UP000232060">
    <property type="component" value="Unassembled WGS sequence"/>
</dbReference>
<sequence>MASKSKRILIPNDVSQLPTDYPFFSRETGKAIVSESLVEYAARQGVAINTIRKRADRGQLPVLQDGKRGHRSVNLYALYMQARYQAERFVTMTVAR</sequence>
<protein>
    <submittedName>
        <fullName evidence="1">DNA-binding protein</fullName>
    </submittedName>
</protein>
<dbReference type="GO" id="GO:0003677">
    <property type="term" value="F:DNA binding"/>
    <property type="evidence" value="ECO:0007669"/>
    <property type="project" value="UniProtKB-KW"/>
</dbReference>
<accession>A0A2M8H8H4</accession>
<keyword evidence="1" id="KW-0238">DNA-binding</keyword>
<proteinExistence type="predicted"/>
<organism evidence="1 2">
    <name type="scientific">Aeromonas lusitana</name>
    <dbReference type="NCBI Taxonomy" id="931529"/>
    <lineage>
        <taxon>Bacteria</taxon>
        <taxon>Pseudomonadati</taxon>
        <taxon>Pseudomonadota</taxon>
        <taxon>Gammaproteobacteria</taxon>
        <taxon>Aeromonadales</taxon>
        <taxon>Aeromonadaceae</taxon>
        <taxon>Aeromonas</taxon>
    </lineage>
</organism>
<evidence type="ECO:0000313" key="2">
    <source>
        <dbReference type="Proteomes" id="UP000232060"/>
    </source>
</evidence>
<name>A0A2M8H8H4_9GAMM</name>